<dbReference type="EMBL" id="DF970162">
    <property type="protein sequence ID" value="GAP65550.1"/>
    <property type="molecule type" value="Genomic_DNA"/>
</dbReference>
<keyword evidence="1" id="KW-0732">Signal</keyword>
<reference evidence="2" key="1">
    <citation type="submission" date="2015-08" db="EMBL/GenBank/DDBJ databases">
        <title>Complete DNA Sequence of Pseudomonas syringae pv. actinidiae, the Causal Agent of Kiwifruit Canker Disease.</title>
        <authorList>
            <person name="Rikkerink E.H.A."/>
            <person name="Fineran P.C."/>
        </authorList>
    </citation>
    <scope>NUCLEOTIDE SEQUENCE</scope>
    <source>
        <strain evidence="2">SkMP5</strain>
    </source>
</reference>
<protein>
    <submittedName>
        <fullName evidence="2">Lipid A 3-O-deacylase</fullName>
    </submittedName>
</protein>
<dbReference type="AlphaFoldDB" id="A0A0K8QKT1"/>
<dbReference type="Proteomes" id="UP000253740">
    <property type="component" value="Unassembled WGS sequence"/>
</dbReference>
<organism evidence="2">
    <name type="scientific">Mizugakiibacter sediminis</name>
    <dbReference type="NCBI Taxonomy" id="1475481"/>
    <lineage>
        <taxon>Bacteria</taxon>
        <taxon>Pseudomonadati</taxon>
        <taxon>Pseudomonadota</taxon>
        <taxon>Gammaproteobacteria</taxon>
        <taxon>Lysobacterales</taxon>
        <taxon>Rhodanobacteraceae</taxon>
        <taxon>Mizugakiibacter</taxon>
    </lineage>
</organism>
<name>A0A0K8QKT1_9GAMM</name>
<keyword evidence="3" id="KW-1185">Reference proteome</keyword>
<evidence type="ECO:0000313" key="3">
    <source>
        <dbReference type="Proteomes" id="UP000253740"/>
    </source>
</evidence>
<feature type="signal peptide" evidence="1">
    <location>
        <begin position="1"/>
        <end position="34"/>
    </location>
</feature>
<sequence>MQAAHPATARRRAPCGAVALCALLALGAAPPARAAHLEFSFGRSVTLRHHWTDVAFAEWIGERQPLWKLAWAPAFALGHVDARGDDPRDRLDRTVWLGAGGARLYLWRDLYAGFQLAATAGRTDALSTPYEFVSTLGWQGRHWQLMLRHISNGDFRKPNHGETMLMAGVAF</sequence>
<feature type="chain" id="PRO_5005515093" evidence="1">
    <location>
        <begin position="35"/>
        <end position="171"/>
    </location>
</feature>
<evidence type="ECO:0000313" key="2">
    <source>
        <dbReference type="EMBL" id="GAP65550.1"/>
    </source>
</evidence>
<proteinExistence type="predicted"/>
<gene>
    <name evidence="2" type="ORF">MBSD_n0840</name>
</gene>
<evidence type="ECO:0000256" key="1">
    <source>
        <dbReference type="SAM" id="SignalP"/>
    </source>
</evidence>
<accession>A0A0K8QKT1</accession>
<dbReference type="RefSeq" id="WP_082306467.1">
    <property type="nucleotide sequence ID" value="NZ_DF970162.1"/>
</dbReference>